<evidence type="ECO:0000313" key="5">
    <source>
        <dbReference type="Proteomes" id="UP000184164"/>
    </source>
</evidence>
<feature type="transmembrane region" description="Helical" evidence="2">
    <location>
        <begin position="47"/>
        <end position="66"/>
    </location>
</feature>
<dbReference type="SUPFAM" id="SSF53335">
    <property type="entry name" value="S-adenosyl-L-methionine-dependent methyltransferases"/>
    <property type="match status" value="1"/>
</dbReference>
<dbReference type="Proteomes" id="UP000184164">
    <property type="component" value="Unassembled WGS sequence"/>
</dbReference>
<comment type="similarity">
    <text evidence="1">Belongs to the polysaccharide synthase family.</text>
</comment>
<keyword evidence="2" id="KW-0472">Membrane</keyword>
<feature type="transmembrane region" description="Helical" evidence="2">
    <location>
        <begin position="86"/>
        <end position="103"/>
    </location>
</feature>
<accession>A0A1M5BMU6</accession>
<dbReference type="EMBL" id="FQUM01000005">
    <property type="protein sequence ID" value="SHF43831.1"/>
    <property type="molecule type" value="Genomic_DNA"/>
</dbReference>
<dbReference type="Gene3D" id="3.40.50.720">
    <property type="entry name" value="NAD(P)-binding Rossmann-like Domain"/>
    <property type="match status" value="2"/>
</dbReference>
<dbReference type="InterPro" id="IPR036291">
    <property type="entry name" value="NAD(P)-bd_dom_sf"/>
</dbReference>
<dbReference type="OrthoDB" id="9803111at2"/>
<dbReference type="RefSeq" id="WP_073002109.1">
    <property type="nucleotide sequence ID" value="NZ_FQUM01000005.1"/>
</dbReference>
<dbReference type="STRING" id="1484053.SAMN05444274_105219"/>
<dbReference type="CDD" id="cd05237">
    <property type="entry name" value="UDP_invert_4-6DH_SDR_e"/>
    <property type="match status" value="1"/>
</dbReference>
<dbReference type="InterPro" id="IPR051203">
    <property type="entry name" value="Polysaccharide_Synthase-Rel"/>
</dbReference>
<name>A0A1M5BMU6_9BACT</name>
<feature type="transmembrane region" description="Helical" evidence="2">
    <location>
        <begin position="115"/>
        <end position="138"/>
    </location>
</feature>
<dbReference type="PANTHER" id="PTHR43318">
    <property type="entry name" value="UDP-N-ACETYLGLUCOSAMINE 4,6-DEHYDRATASE"/>
    <property type="match status" value="1"/>
</dbReference>
<keyword evidence="5" id="KW-1185">Reference proteome</keyword>
<gene>
    <name evidence="4" type="ORF">SAMN05444274_105219</name>
</gene>
<dbReference type="SUPFAM" id="SSF51735">
    <property type="entry name" value="NAD(P)-binding Rossmann-fold domains"/>
    <property type="match status" value="1"/>
</dbReference>
<protein>
    <submittedName>
        <fullName evidence="4">NDP-sugar epimerase, includes UDP-GlcNAc-inverting 4,6-dehydratase FlaA1 and capsular polysaccharide biosynthesis protein EpsC</fullName>
    </submittedName>
</protein>
<feature type="domain" description="Polysaccharide biosynthesis protein CapD-like" evidence="3">
    <location>
        <begin position="297"/>
        <end position="581"/>
    </location>
</feature>
<organism evidence="4 5">
    <name type="scientific">Mariniphaga anaerophila</name>
    <dbReference type="NCBI Taxonomy" id="1484053"/>
    <lineage>
        <taxon>Bacteria</taxon>
        <taxon>Pseudomonadati</taxon>
        <taxon>Bacteroidota</taxon>
        <taxon>Bacteroidia</taxon>
        <taxon>Marinilabiliales</taxon>
        <taxon>Prolixibacteraceae</taxon>
        <taxon>Mariniphaga</taxon>
    </lineage>
</organism>
<evidence type="ECO:0000313" key="4">
    <source>
        <dbReference type="EMBL" id="SHF43831.1"/>
    </source>
</evidence>
<dbReference type="InterPro" id="IPR003869">
    <property type="entry name" value="Polysac_CapD-like"/>
</dbReference>
<keyword evidence="2" id="KW-0812">Transmembrane</keyword>
<dbReference type="AlphaFoldDB" id="A0A1M5BMU6"/>
<feature type="transmembrane region" description="Helical" evidence="2">
    <location>
        <begin position="12"/>
        <end position="35"/>
    </location>
</feature>
<dbReference type="Pfam" id="PF02719">
    <property type="entry name" value="Polysacc_synt_2"/>
    <property type="match status" value="1"/>
</dbReference>
<evidence type="ECO:0000256" key="1">
    <source>
        <dbReference type="ARBA" id="ARBA00007430"/>
    </source>
</evidence>
<keyword evidence="2" id="KW-1133">Transmembrane helix</keyword>
<sequence>MKRIIHYFSKNYLPRWLVFAFDLTVVIISWFIAFLLRFNFDLGDVEAFISILHLAIILPVFITAFWRSKSFAGILRHSTPEDVVHILSATLFSALTITFISFVSRKLNAPPVLAIPYSIIIIHFLLVSTSLVIMRLLVKLIFQNWLKSHKDPQKIMIYGAGWKGKITLSTLLMDTTMNNKVIGFIDDNTSLSNKYISGVRIYSPSDAFSKIIPEHEVTEIILAIDNSKITKERKREITDECLKQNLTIKEVPAVKNWINGELQAKSIRPISIEDLLGRSSILLDRNKIEGGLKDSVVLVTGAAGSIGSEIVRQLISFKVKRVVLFDKAESDLYNLQQEILAKKVHNDFVVVVGDVTNPMKLRRIFTEHSPTIVFNAAAYKHVPLMEEYPSEAVHVNVGGTKILADLSIEFGVQKFVFISTDKAVNPTNVMGATKRISEMYIQSLVQSEKITTQFIITRFGNVLGSNGSVVPLFKKQIENGGPITITHRDITRYFMTIPEACQLVLEAGFMGKGGEIFVFDMGEPIKIYDLAKKMILLSGFVPEIDIKIKTIGLRPGEKLYEELLSDKEALQPTHNEKIMIGKVIKHDLQIVNEITDLLVNLEEMSREELVEQMMRIVPEFISMNSHYSNGEKKLPPPTEHRKLFKKKTRQMA</sequence>
<dbReference type="InterPro" id="IPR029063">
    <property type="entry name" value="SAM-dependent_MTases_sf"/>
</dbReference>
<dbReference type="PANTHER" id="PTHR43318:SF1">
    <property type="entry name" value="POLYSACCHARIDE BIOSYNTHESIS PROTEIN EPSC-RELATED"/>
    <property type="match status" value="1"/>
</dbReference>
<evidence type="ECO:0000256" key="2">
    <source>
        <dbReference type="SAM" id="Phobius"/>
    </source>
</evidence>
<proteinExistence type="inferred from homology"/>
<reference evidence="4 5" key="1">
    <citation type="submission" date="2016-11" db="EMBL/GenBank/DDBJ databases">
        <authorList>
            <person name="Jaros S."/>
            <person name="Januszkiewicz K."/>
            <person name="Wedrychowicz H."/>
        </authorList>
    </citation>
    <scope>NUCLEOTIDE SEQUENCE [LARGE SCALE GENOMIC DNA]</scope>
    <source>
        <strain evidence="4 5">DSM 26910</strain>
    </source>
</reference>
<evidence type="ECO:0000259" key="3">
    <source>
        <dbReference type="Pfam" id="PF02719"/>
    </source>
</evidence>
<dbReference type="Pfam" id="PF13727">
    <property type="entry name" value="CoA_binding_3"/>
    <property type="match status" value="1"/>
</dbReference>